<accession>A8X7N2</accession>
<evidence type="ECO:0000313" key="10">
    <source>
        <dbReference type="WormBase" id="CBG08906"/>
    </source>
</evidence>
<keyword evidence="1" id="KW-0723">Serine/threonine-protein kinase</keyword>
<sequence>MQQNDQQSPGYAYEPVNVDLRFHPASLELRNGEQYNVRGLFGRGGFSVVYRVRDRNGYQYAAKVLAQRANRYSSRHELEAYHKIVQNPHTNLLSLHLAGELMNPPQGYTDEVIITEACGPSIKDIMMRARGDVGNFRLPSFSTDDIKQIGRQIGEGLLHLENLNIYHLDLKAANVTFMNTVKYEVDANLAQPIITMSDLRIKIIDYGNSSSHWIPGIKRRHTVVQPQNLRAPEIFMGIPHNEKSDVWSMGCLMGELYIGRVLFIARLGVTQAERQQSQFELMVSRMNATVPDELMEMSRRGRRCNLDFNFLNNREGNSEQDLLMNLMREESDLPLFQFLQFVFQSCRETIIRGTSQPRVSYKLLSSHFYSKPAFVHFSCFLPGFLFTCYEFIVSNTSLIQTPSTESPVSLKQPFSM</sequence>
<dbReference type="RefSeq" id="XP_045093868.1">
    <property type="nucleotide sequence ID" value="XM_045240773.1"/>
</dbReference>
<evidence type="ECO:0000256" key="6">
    <source>
        <dbReference type="ARBA" id="ARBA00037966"/>
    </source>
</evidence>
<keyword evidence="2" id="KW-0808">Transferase</keyword>
<dbReference type="SUPFAM" id="SSF56112">
    <property type="entry name" value="Protein kinase-like (PK-like)"/>
    <property type="match status" value="1"/>
</dbReference>
<keyword evidence="5" id="KW-0067">ATP-binding</keyword>
<evidence type="ECO:0000259" key="7">
    <source>
        <dbReference type="PROSITE" id="PS50011"/>
    </source>
</evidence>
<dbReference type="InterPro" id="IPR051175">
    <property type="entry name" value="CLK_kinases"/>
</dbReference>
<dbReference type="GO" id="GO:0005524">
    <property type="term" value="F:ATP binding"/>
    <property type="evidence" value="ECO:0007669"/>
    <property type="project" value="UniProtKB-KW"/>
</dbReference>
<dbReference type="Proteomes" id="UP000008549">
    <property type="component" value="Unassembled WGS sequence"/>
</dbReference>
<keyword evidence="9" id="KW-1185">Reference proteome</keyword>
<dbReference type="HOGENOM" id="CLU_049954_1_0_1"/>
<dbReference type="InParanoid" id="A8X7N2"/>
<dbReference type="SMART" id="SM00220">
    <property type="entry name" value="S_TKc"/>
    <property type="match status" value="1"/>
</dbReference>
<evidence type="ECO:0000256" key="2">
    <source>
        <dbReference type="ARBA" id="ARBA00022679"/>
    </source>
</evidence>
<keyword evidence="4" id="KW-0418">Kinase</keyword>
<dbReference type="Gene3D" id="3.30.200.20">
    <property type="entry name" value="Phosphorylase Kinase, domain 1"/>
    <property type="match status" value="1"/>
</dbReference>
<comment type="similarity">
    <text evidence="6">Belongs to the protein kinase superfamily. CMGC Ser/Thr protein kinase family. Lammer subfamily.</text>
</comment>
<protein>
    <submittedName>
        <fullName evidence="8">Protein CBG08906</fullName>
    </submittedName>
</protein>
<dbReference type="PANTHER" id="PTHR45646:SF8">
    <property type="entry name" value="PROTEIN KINASE DOMAIN-CONTAINING PROTEIN"/>
    <property type="match status" value="1"/>
</dbReference>
<dbReference type="Pfam" id="PF00069">
    <property type="entry name" value="Pkinase"/>
    <property type="match status" value="1"/>
</dbReference>
<dbReference type="InterPro" id="IPR008271">
    <property type="entry name" value="Ser/Thr_kinase_AS"/>
</dbReference>
<dbReference type="eggNOG" id="KOG0671">
    <property type="taxonomic scope" value="Eukaryota"/>
</dbReference>
<dbReference type="GO" id="GO:0043484">
    <property type="term" value="P:regulation of RNA splicing"/>
    <property type="evidence" value="ECO:0000318"/>
    <property type="project" value="GO_Central"/>
</dbReference>
<dbReference type="InterPro" id="IPR000719">
    <property type="entry name" value="Prot_kinase_dom"/>
</dbReference>
<dbReference type="PANTHER" id="PTHR45646">
    <property type="entry name" value="SERINE/THREONINE-PROTEIN KINASE DOA-RELATED"/>
    <property type="match status" value="1"/>
</dbReference>
<reference evidence="8 9" key="2">
    <citation type="journal article" date="2011" name="PLoS Genet.">
        <title>Caenorhabditis briggsae recombinant inbred line genotypes reveal inter-strain incompatibility and the evolution of recombination.</title>
        <authorList>
            <person name="Ross J.A."/>
            <person name="Koboldt D.C."/>
            <person name="Staisch J.E."/>
            <person name="Chamberlin H.M."/>
            <person name="Gupta B.P."/>
            <person name="Miller R.D."/>
            <person name="Baird S.E."/>
            <person name="Haag E.S."/>
        </authorList>
    </citation>
    <scope>NUCLEOTIDE SEQUENCE [LARGE SCALE GENOMIC DNA]</scope>
    <source>
        <strain evidence="8 9">AF16</strain>
    </source>
</reference>
<dbReference type="KEGG" id="cbr:CBG_08906"/>
<keyword evidence="3" id="KW-0547">Nucleotide-binding</keyword>
<dbReference type="GO" id="GO:0005634">
    <property type="term" value="C:nucleus"/>
    <property type="evidence" value="ECO:0000318"/>
    <property type="project" value="GO_Central"/>
</dbReference>
<dbReference type="GO" id="GO:0004674">
    <property type="term" value="F:protein serine/threonine kinase activity"/>
    <property type="evidence" value="ECO:0000318"/>
    <property type="project" value="GO_Central"/>
</dbReference>
<dbReference type="GeneID" id="8590737"/>
<dbReference type="OMA" id="CEDEYWP"/>
<evidence type="ECO:0000313" key="9">
    <source>
        <dbReference type="Proteomes" id="UP000008549"/>
    </source>
</evidence>
<dbReference type="PROSITE" id="PS50011">
    <property type="entry name" value="PROTEIN_KINASE_DOM"/>
    <property type="match status" value="1"/>
</dbReference>
<dbReference type="AlphaFoldDB" id="A8X7N2"/>
<evidence type="ECO:0000256" key="3">
    <source>
        <dbReference type="ARBA" id="ARBA00022741"/>
    </source>
</evidence>
<dbReference type="EMBL" id="HE601213">
    <property type="protein sequence ID" value="CAP28643.2"/>
    <property type="molecule type" value="Genomic_DNA"/>
</dbReference>
<dbReference type="Gene3D" id="1.10.510.10">
    <property type="entry name" value="Transferase(Phosphotransferase) domain 1"/>
    <property type="match status" value="1"/>
</dbReference>
<feature type="domain" description="Protein kinase" evidence="7">
    <location>
        <begin position="35"/>
        <end position="370"/>
    </location>
</feature>
<gene>
    <name evidence="8 10" type="ORF">CBG08906</name>
    <name evidence="8" type="ORF">CBG_08906</name>
</gene>
<dbReference type="CTD" id="8590737"/>
<evidence type="ECO:0000256" key="5">
    <source>
        <dbReference type="ARBA" id="ARBA00022840"/>
    </source>
</evidence>
<reference evidence="8 9" key="1">
    <citation type="journal article" date="2003" name="PLoS Biol.">
        <title>The genome sequence of Caenorhabditis briggsae: a platform for comparative genomics.</title>
        <authorList>
            <person name="Stein L.D."/>
            <person name="Bao Z."/>
            <person name="Blasiar D."/>
            <person name="Blumenthal T."/>
            <person name="Brent M.R."/>
            <person name="Chen N."/>
            <person name="Chinwalla A."/>
            <person name="Clarke L."/>
            <person name="Clee C."/>
            <person name="Coghlan A."/>
            <person name="Coulson A."/>
            <person name="D'Eustachio P."/>
            <person name="Fitch D.H."/>
            <person name="Fulton L.A."/>
            <person name="Fulton R.E."/>
            <person name="Griffiths-Jones S."/>
            <person name="Harris T.W."/>
            <person name="Hillier L.W."/>
            <person name="Kamath R."/>
            <person name="Kuwabara P.E."/>
            <person name="Mardis E.R."/>
            <person name="Marra M.A."/>
            <person name="Miner T.L."/>
            <person name="Minx P."/>
            <person name="Mullikin J.C."/>
            <person name="Plumb R.W."/>
            <person name="Rogers J."/>
            <person name="Schein J.E."/>
            <person name="Sohrmann M."/>
            <person name="Spieth J."/>
            <person name="Stajich J.E."/>
            <person name="Wei C."/>
            <person name="Willey D."/>
            <person name="Wilson R.K."/>
            <person name="Durbin R."/>
            <person name="Waterston R.H."/>
        </authorList>
    </citation>
    <scope>NUCLEOTIDE SEQUENCE [LARGE SCALE GENOMIC DNA]</scope>
    <source>
        <strain evidence="8 9">AF16</strain>
    </source>
</reference>
<proteinExistence type="inferred from homology"/>
<organism evidence="8 9">
    <name type="scientific">Caenorhabditis briggsae</name>
    <dbReference type="NCBI Taxonomy" id="6238"/>
    <lineage>
        <taxon>Eukaryota</taxon>
        <taxon>Metazoa</taxon>
        <taxon>Ecdysozoa</taxon>
        <taxon>Nematoda</taxon>
        <taxon>Chromadorea</taxon>
        <taxon>Rhabditida</taxon>
        <taxon>Rhabditina</taxon>
        <taxon>Rhabditomorpha</taxon>
        <taxon>Rhabditoidea</taxon>
        <taxon>Rhabditidae</taxon>
        <taxon>Peloderinae</taxon>
        <taxon>Caenorhabditis</taxon>
    </lineage>
</organism>
<evidence type="ECO:0000256" key="4">
    <source>
        <dbReference type="ARBA" id="ARBA00022777"/>
    </source>
</evidence>
<dbReference type="InterPro" id="IPR011009">
    <property type="entry name" value="Kinase-like_dom_sf"/>
</dbReference>
<name>A8X7N2_CAEBR</name>
<evidence type="ECO:0000313" key="8">
    <source>
        <dbReference type="EMBL" id="CAP28643.2"/>
    </source>
</evidence>
<dbReference type="PROSITE" id="PS00108">
    <property type="entry name" value="PROTEIN_KINASE_ST"/>
    <property type="match status" value="1"/>
</dbReference>
<dbReference type="WormBase" id="CBG08906">
    <property type="protein sequence ID" value="CBP25314"/>
    <property type="gene ID" value="WBGene00030610"/>
</dbReference>
<evidence type="ECO:0000256" key="1">
    <source>
        <dbReference type="ARBA" id="ARBA00022527"/>
    </source>
</evidence>